<keyword evidence="1" id="KW-0472">Membrane</keyword>
<keyword evidence="1" id="KW-1133">Transmembrane helix</keyword>
<feature type="transmembrane region" description="Helical" evidence="1">
    <location>
        <begin position="405"/>
        <end position="425"/>
    </location>
</feature>
<comment type="caution">
    <text evidence="2">The sequence shown here is derived from an EMBL/GenBank/DDBJ whole genome shotgun (WGS) entry which is preliminary data.</text>
</comment>
<feature type="transmembrane region" description="Helical" evidence="1">
    <location>
        <begin position="218"/>
        <end position="239"/>
    </location>
</feature>
<accession>A0A0K9GWM1</accession>
<feature type="transmembrane region" description="Helical" evidence="1">
    <location>
        <begin position="6"/>
        <end position="24"/>
    </location>
</feature>
<dbReference type="RefSeq" id="WP_049682392.1">
    <property type="nucleotide sequence ID" value="NZ_LFZW01000001.1"/>
</dbReference>
<evidence type="ECO:0000313" key="2">
    <source>
        <dbReference type="EMBL" id="KMY51040.1"/>
    </source>
</evidence>
<keyword evidence="1" id="KW-0812">Transmembrane</keyword>
<dbReference type="AlphaFoldDB" id="A0A0K9GWM1"/>
<dbReference type="Proteomes" id="UP000037146">
    <property type="component" value="Unassembled WGS sequence"/>
</dbReference>
<reference evidence="3" key="1">
    <citation type="submission" date="2015-07" db="EMBL/GenBank/DDBJ databases">
        <title>Genome sequencing project for genomic taxonomy and phylogenomics of Bacillus-like bacteria.</title>
        <authorList>
            <person name="Liu B."/>
            <person name="Wang J."/>
            <person name="Zhu Y."/>
            <person name="Liu G."/>
            <person name="Chen Q."/>
            <person name="Chen Z."/>
            <person name="Lan J."/>
            <person name="Che J."/>
            <person name="Ge C."/>
            <person name="Shi H."/>
            <person name="Pan Z."/>
            <person name="Liu X."/>
        </authorList>
    </citation>
    <scope>NUCLEOTIDE SEQUENCE [LARGE SCALE GENOMIC DNA]</scope>
    <source>
        <strain evidence="3">FJAT-27997</strain>
    </source>
</reference>
<name>A0A0K9GWM1_9BACI</name>
<evidence type="ECO:0000313" key="3">
    <source>
        <dbReference type="Proteomes" id="UP000037146"/>
    </source>
</evidence>
<feature type="transmembrane region" description="Helical" evidence="1">
    <location>
        <begin position="298"/>
        <end position="316"/>
    </location>
</feature>
<feature type="transmembrane region" description="Helical" evidence="1">
    <location>
        <begin position="260"/>
        <end position="278"/>
    </location>
</feature>
<feature type="transmembrane region" description="Helical" evidence="1">
    <location>
        <begin position="36"/>
        <end position="57"/>
    </location>
</feature>
<feature type="transmembrane region" description="Helical" evidence="1">
    <location>
        <begin position="376"/>
        <end position="396"/>
    </location>
</feature>
<evidence type="ECO:0008006" key="4">
    <source>
        <dbReference type="Google" id="ProtNLM"/>
    </source>
</evidence>
<feature type="transmembrane region" description="Helical" evidence="1">
    <location>
        <begin position="163"/>
        <end position="187"/>
    </location>
</feature>
<feature type="transmembrane region" description="Helical" evidence="1">
    <location>
        <begin position="63"/>
        <end position="85"/>
    </location>
</feature>
<dbReference type="OrthoDB" id="2207562at2"/>
<feature type="transmembrane region" description="Helical" evidence="1">
    <location>
        <begin position="194"/>
        <end position="212"/>
    </location>
</feature>
<organism evidence="2 3">
    <name type="scientific">Peribacillus loiseleuriae</name>
    <dbReference type="NCBI Taxonomy" id="1679170"/>
    <lineage>
        <taxon>Bacteria</taxon>
        <taxon>Bacillati</taxon>
        <taxon>Bacillota</taxon>
        <taxon>Bacilli</taxon>
        <taxon>Bacillales</taxon>
        <taxon>Bacillaceae</taxon>
        <taxon>Peribacillus</taxon>
    </lineage>
</organism>
<dbReference type="STRING" id="1679170.AC625_17145"/>
<dbReference type="NCBIfam" id="TIGR04370">
    <property type="entry name" value="glyco_rpt_poly"/>
    <property type="match status" value="1"/>
</dbReference>
<proteinExistence type="predicted"/>
<keyword evidence="3" id="KW-1185">Reference proteome</keyword>
<gene>
    <name evidence="2" type="ORF">AC625_17145</name>
</gene>
<evidence type="ECO:0000256" key="1">
    <source>
        <dbReference type="SAM" id="Phobius"/>
    </source>
</evidence>
<sequence>MILLITLCVVIILFVIFLKITISISKKIYGVSLNPLSIFTFIWLFIVGIYILPLNIFYPLTGYGLTAIGLGYLSFFGGCLQVGLLKTKVTKSSGSTDYLFPQYMNEPILRKFLYFALLCRIGQIVISLNTMLKIAGSFSVLINNSTYVRNIYLSRSDIPDFSLIGRVFPVLLNLVAGVGIIVAAIYLFVKGRKILLPIMLLLSSPLLSLILMSKQAAIIDGLLFFWTFVICFVAYKYKISKVKESIKLNININVTKRKSIFKLILGLLILLVLLLNLIALQRGYSEQESPIPMLPKTVAQAIIYGLGPLEGLNVLVSNYENEMSHGARTFRPLVKWLISFNILDASILPPFFDSMIQGKIGSINVYTWLGMFYKDFGYAGIIILPYFMGLFSSFAFKKALFKPTIFWIGSAALLGTIILFSFYNWLAQETYYLILPFILLLLEIFLMQIMKGSKSKSLK</sequence>
<dbReference type="EMBL" id="LFZW01000001">
    <property type="protein sequence ID" value="KMY51040.1"/>
    <property type="molecule type" value="Genomic_DNA"/>
</dbReference>
<protein>
    <recommendedName>
        <fullName evidence="4">Oligosaccharide repeat unit polymerase</fullName>
    </recommendedName>
</protein>
<dbReference type="PATRIC" id="fig|1679170.3.peg.3900"/>
<feature type="transmembrane region" description="Helical" evidence="1">
    <location>
        <begin position="431"/>
        <end position="450"/>
    </location>
</feature>